<dbReference type="RefSeq" id="XP_059319916.1">
    <property type="nucleotide sequence ID" value="XM_059463444.1"/>
</dbReference>
<evidence type="ECO:0000256" key="2">
    <source>
        <dbReference type="SAM" id="MobiDB-lite"/>
    </source>
</evidence>
<organism evidence="3 4">
    <name type="scientific">Pseudogymnoascus verrucosus</name>
    <dbReference type="NCBI Taxonomy" id="342668"/>
    <lineage>
        <taxon>Eukaryota</taxon>
        <taxon>Fungi</taxon>
        <taxon>Dikarya</taxon>
        <taxon>Ascomycota</taxon>
        <taxon>Pezizomycotina</taxon>
        <taxon>Leotiomycetes</taxon>
        <taxon>Thelebolales</taxon>
        <taxon>Thelebolaceae</taxon>
        <taxon>Pseudogymnoascus</taxon>
    </lineage>
</organism>
<reference evidence="3 4" key="1">
    <citation type="submission" date="2016-03" db="EMBL/GenBank/DDBJ databases">
        <title>Comparative genomics of Pseudogymnoascus destructans, the fungus causing white-nose syndrome of bats.</title>
        <authorList>
            <person name="Palmer J.M."/>
            <person name="Drees K.P."/>
            <person name="Foster J.T."/>
            <person name="Lindner D.L."/>
        </authorList>
    </citation>
    <scope>NUCLEOTIDE SEQUENCE [LARGE SCALE GENOMIC DNA]</scope>
    <source>
        <strain evidence="3 4">UAMH 10579</strain>
    </source>
</reference>
<keyword evidence="4" id="KW-1185">Reference proteome</keyword>
<evidence type="ECO:0000256" key="1">
    <source>
        <dbReference type="SAM" id="Coils"/>
    </source>
</evidence>
<name>A0A1B8GTH3_9PEZI</name>
<proteinExistence type="predicted"/>
<sequence length="155" mass="16175">MPPPRTTVPDSDADSSPTSASTSPEPLAPPSTTIALGTSRKRSASPDPSSADGDDVSKHVPRAVDAVQGPSVGAANTDEGTTTALELMSEEARAEEKRVKQIEAIKARNKELTAEVEAMEAKLADARGKLKYSPLPSPSTPQIPVIYEPLVVDSS</sequence>
<feature type="compositionally biased region" description="Low complexity" evidence="2">
    <location>
        <begin position="7"/>
        <end position="33"/>
    </location>
</feature>
<protein>
    <submittedName>
        <fullName evidence="3">Uncharacterized protein</fullName>
    </submittedName>
</protein>
<feature type="coiled-coil region" evidence="1">
    <location>
        <begin position="85"/>
        <end position="129"/>
    </location>
</feature>
<dbReference type="GeneID" id="28835886"/>
<feature type="region of interest" description="Disordered" evidence="2">
    <location>
        <begin position="1"/>
        <end position="80"/>
    </location>
</feature>
<keyword evidence="1" id="KW-0175">Coiled coil</keyword>
<reference evidence="4" key="2">
    <citation type="journal article" date="2018" name="Nat. Commun.">
        <title>Extreme sensitivity to ultraviolet light in the fungal pathogen causing white-nose syndrome of bats.</title>
        <authorList>
            <person name="Palmer J.M."/>
            <person name="Drees K.P."/>
            <person name="Foster J.T."/>
            <person name="Lindner D.L."/>
        </authorList>
    </citation>
    <scope>NUCLEOTIDE SEQUENCE [LARGE SCALE GENOMIC DNA]</scope>
    <source>
        <strain evidence="4">UAMH 10579</strain>
    </source>
</reference>
<evidence type="ECO:0000313" key="4">
    <source>
        <dbReference type="Proteomes" id="UP000091956"/>
    </source>
</evidence>
<dbReference type="AlphaFoldDB" id="A0A1B8GTH3"/>
<evidence type="ECO:0000313" key="3">
    <source>
        <dbReference type="EMBL" id="OBT99127.2"/>
    </source>
</evidence>
<dbReference type="Proteomes" id="UP000091956">
    <property type="component" value="Unassembled WGS sequence"/>
</dbReference>
<gene>
    <name evidence="3" type="ORF">VE01_02500</name>
</gene>
<dbReference type="STRING" id="342668.A0A1B8GTH3"/>
<accession>A0A1B8GTH3</accession>
<dbReference type="EMBL" id="KV460214">
    <property type="protein sequence ID" value="OBT99127.2"/>
    <property type="molecule type" value="Genomic_DNA"/>
</dbReference>